<keyword evidence="1" id="KW-1133">Transmembrane helix</keyword>
<organism evidence="2">
    <name type="scientific">bioreactor metagenome</name>
    <dbReference type="NCBI Taxonomy" id="1076179"/>
    <lineage>
        <taxon>unclassified sequences</taxon>
        <taxon>metagenomes</taxon>
        <taxon>ecological metagenomes</taxon>
    </lineage>
</organism>
<feature type="transmembrane region" description="Helical" evidence="1">
    <location>
        <begin position="137"/>
        <end position="161"/>
    </location>
</feature>
<dbReference type="AlphaFoldDB" id="A0A645BHJ5"/>
<dbReference type="InterPro" id="IPR009577">
    <property type="entry name" value="Sm_multidrug_ex"/>
</dbReference>
<protein>
    <recommendedName>
        <fullName evidence="3">Small multi-drug export protein</fullName>
    </recommendedName>
</protein>
<evidence type="ECO:0008006" key="3">
    <source>
        <dbReference type="Google" id="ProtNLM"/>
    </source>
</evidence>
<dbReference type="GO" id="GO:0009507">
    <property type="term" value="C:chloroplast"/>
    <property type="evidence" value="ECO:0007669"/>
    <property type="project" value="TreeGrafter"/>
</dbReference>
<evidence type="ECO:0000256" key="1">
    <source>
        <dbReference type="SAM" id="Phobius"/>
    </source>
</evidence>
<feature type="transmembrane region" description="Helical" evidence="1">
    <location>
        <begin position="12"/>
        <end position="28"/>
    </location>
</feature>
<sequence>MPLQATITQSGTWAKSIVVFFSAMVPLIENKGSIILAAALNLKWYIAYLGTSLGTFLPVPFLLRNSRKKLARLRRFGPIASIMAHVDAFAKKHAAFLHRRGCMALALIISIPFTGIGSWAGVLLADILKLDPKRAAVAIFAGVVVSGFLTTVGVYGLFLGLRQLLHFW</sequence>
<feature type="transmembrane region" description="Helical" evidence="1">
    <location>
        <begin position="44"/>
        <end position="63"/>
    </location>
</feature>
<comment type="caution">
    <text evidence="2">The sequence shown here is derived from an EMBL/GenBank/DDBJ whole genome shotgun (WGS) entry which is preliminary data.</text>
</comment>
<keyword evidence="1" id="KW-0812">Transmembrane</keyword>
<gene>
    <name evidence="2" type="ORF">SDC9_111533</name>
</gene>
<feature type="transmembrane region" description="Helical" evidence="1">
    <location>
        <begin position="101"/>
        <end position="125"/>
    </location>
</feature>
<dbReference type="PANTHER" id="PTHR36007:SF2">
    <property type="entry name" value="TRANSPORT PROTEIN-RELATED"/>
    <property type="match status" value="1"/>
</dbReference>
<reference evidence="2" key="1">
    <citation type="submission" date="2019-08" db="EMBL/GenBank/DDBJ databases">
        <authorList>
            <person name="Kucharzyk K."/>
            <person name="Murdoch R.W."/>
            <person name="Higgins S."/>
            <person name="Loffler F."/>
        </authorList>
    </citation>
    <scope>NUCLEOTIDE SEQUENCE</scope>
</reference>
<name>A0A645BHJ5_9ZZZZ</name>
<accession>A0A645BHJ5</accession>
<keyword evidence="1" id="KW-0472">Membrane</keyword>
<evidence type="ECO:0000313" key="2">
    <source>
        <dbReference type="EMBL" id="MPM64646.1"/>
    </source>
</evidence>
<dbReference type="EMBL" id="VSSQ01020069">
    <property type="protein sequence ID" value="MPM64646.1"/>
    <property type="molecule type" value="Genomic_DNA"/>
</dbReference>
<dbReference type="PANTHER" id="PTHR36007">
    <property type="entry name" value="TRANSPORT PROTEIN-RELATED"/>
    <property type="match status" value="1"/>
</dbReference>
<dbReference type="Pfam" id="PF06695">
    <property type="entry name" value="Sm_multidrug_ex"/>
    <property type="match status" value="1"/>
</dbReference>
<proteinExistence type="predicted"/>